<name>A0A6P1MRH3_9FIRM</name>
<protein>
    <submittedName>
        <fullName evidence="1">Uncharacterized protein</fullName>
    </submittedName>
</protein>
<dbReference type="AlphaFoldDB" id="A0A6P1MRH3"/>
<dbReference type="SUPFAM" id="SSF69304">
    <property type="entry name" value="Tricorn protease N-terminal domain"/>
    <property type="match status" value="1"/>
</dbReference>
<accession>A0A6P1MRH3</accession>
<evidence type="ECO:0000313" key="1">
    <source>
        <dbReference type="EMBL" id="QHI73595.1"/>
    </source>
</evidence>
<organism evidence="1 2">
    <name type="scientific">Aminipila terrae</name>
    <dbReference type="NCBI Taxonomy" id="2697030"/>
    <lineage>
        <taxon>Bacteria</taxon>
        <taxon>Bacillati</taxon>
        <taxon>Bacillota</taxon>
        <taxon>Clostridia</taxon>
        <taxon>Peptostreptococcales</taxon>
        <taxon>Anaerovoracaceae</taxon>
        <taxon>Aminipila</taxon>
    </lineage>
</organism>
<dbReference type="KEGG" id="amic:Ami3637_15530"/>
<proteinExistence type="predicted"/>
<keyword evidence="2" id="KW-1185">Reference proteome</keyword>
<dbReference type="RefSeq" id="WP_162363360.1">
    <property type="nucleotide sequence ID" value="NZ_CP047591.1"/>
</dbReference>
<dbReference type="Proteomes" id="UP000463883">
    <property type="component" value="Chromosome"/>
</dbReference>
<sequence>MINLILGIFITLCLTGCTPGTETNNVVYEELINEGIPGNVRVILFYNQYKSAMGIQHSAAYELNNDGISEINQRYIMGGYNIFPEQELTLLSENVGYKNSDDLIRHFGQPFLYKSYESGEIFLLEGATAGKDIFTVFLKVDDKYNMIKIQHTVGDTAIGIYHDKNNMYVLSSSGDQSQIVLYEIDTTDFSLTKYVIPAAGFGLDRVALYTDSNLIYNNMLYVIPKSSDGHTSNILMYDLKTNVCKKVINKEGVSSNIFNEGDKLMVLNIGKRKISNHSDSLYIDYYDYELNYLSSEGIPIDIVNPTEFKTRNFCYFYDNRIMGSINIKNREKMNCIFIYDISKKQVLYLSRLTHERMILNDDLFMYKKDNDYYHIF</sequence>
<gene>
    <name evidence="1" type="ORF">Ami3637_15530</name>
</gene>
<evidence type="ECO:0000313" key="2">
    <source>
        <dbReference type="Proteomes" id="UP000463883"/>
    </source>
</evidence>
<dbReference type="EMBL" id="CP047591">
    <property type="protein sequence ID" value="QHI73595.1"/>
    <property type="molecule type" value="Genomic_DNA"/>
</dbReference>
<reference evidence="1 2" key="1">
    <citation type="submission" date="2020-01" db="EMBL/GenBank/DDBJ databases">
        <title>Genomic analysis of Aminipila sp. CBA3637.</title>
        <authorList>
            <person name="Kim Y.B."/>
            <person name="Roh S.W."/>
        </authorList>
    </citation>
    <scope>NUCLEOTIDE SEQUENCE [LARGE SCALE GENOMIC DNA]</scope>
    <source>
        <strain evidence="1 2">CBA3637</strain>
    </source>
</reference>